<dbReference type="KEGG" id="mphy:MCBMB27_00192"/>
<dbReference type="GeneID" id="96603995"/>
<proteinExistence type="predicted"/>
<sequence>MIRSTVLTSDRSHAVRLVKAGTVPADVHPADIVEIGRSRAIVPEGHQWKDLFRYEPRAGDESITERENLPTDWHKIF</sequence>
<dbReference type="Proteomes" id="UP000199140">
    <property type="component" value="Unassembled WGS sequence"/>
</dbReference>
<dbReference type="EMBL" id="CP015367">
    <property type="protein sequence ID" value="APT29483.1"/>
    <property type="molecule type" value="Genomic_DNA"/>
</dbReference>
<accession>A0AAE8L694</accession>
<evidence type="ECO:0000313" key="1">
    <source>
        <dbReference type="EMBL" id="APT29483.1"/>
    </source>
</evidence>
<dbReference type="EMBL" id="FOPK01000008">
    <property type="protein sequence ID" value="SFG81276.1"/>
    <property type="molecule type" value="Genomic_DNA"/>
</dbReference>
<keyword evidence="3" id="KW-1185">Reference proteome</keyword>
<dbReference type="Gene3D" id="2.10.260.10">
    <property type="match status" value="1"/>
</dbReference>
<reference evidence="2 4" key="2">
    <citation type="submission" date="2016-10" db="EMBL/GenBank/DDBJ databases">
        <authorList>
            <person name="Varghese N."/>
            <person name="Submissions S."/>
        </authorList>
    </citation>
    <scope>NUCLEOTIDE SEQUENCE [LARGE SCALE GENOMIC DNA]</scope>
    <source>
        <strain evidence="2 4">CBMB27</strain>
    </source>
</reference>
<dbReference type="Proteomes" id="UP000185487">
    <property type="component" value="Chromosome"/>
</dbReference>
<protein>
    <submittedName>
        <fullName evidence="2">Antitoxin VapB</fullName>
    </submittedName>
    <submittedName>
        <fullName evidence="1">Regulation and Cell signaling</fullName>
    </submittedName>
</protein>
<name>A0AAE8L694_9HYPH</name>
<organism evidence="2 4">
    <name type="scientific">Methylobacterium phyllosphaerae</name>
    <dbReference type="NCBI Taxonomy" id="418223"/>
    <lineage>
        <taxon>Bacteria</taxon>
        <taxon>Pseudomonadati</taxon>
        <taxon>Pseudomonadota</taxon>
        <taxon>Alphaproteobacteria</taxon>
        <taxon>Hyphomicrobiales</taxon>
        <taxon>Methylobacteriaceae</taxon>
        <taxon>Methylobacterium</taxon>
    </lineage>
</organism>
<dbReference type="RefSeq" id="WP_075379630.1">
    <property type="nucleotide sequence ID" value="NZ_CP015367.1"/>
</dbReference>
<evidence type="ECO:0000313" key="2">
    <source>
        <dbReference type="EMBL" id="SFG81276.1"/>
    </source>
</evidence>
<dbReference type="AlphaFoldDB" id="A0AAE8L694"/>
<evidence type="ECO:0000313" key="4">
    <source>
        <dbReference type="Proteomes" id="UP000199140"/>
    </source>
</evidence>
<evidence type="ECO:0000313" key="3">
    <source>
        <dbReference type="Proteomes" id="UP000185487"/>
    </source>
</evidence>
<gene>
    <name evidence="1" type="ORF">MCBMB27_00192</name>
    <name evidence="2" type="ORF">SAMN05192567_108142</name>
</gene>
<reference evidence="1 3" key="1">
    <citation type="submission" date="2016-04" db="EMBL/GenBank/DDBJ databases">
        <title>Complete genome sequencing and analysis of CBMB27, Methylobacterium phyllosphaerae isolated from leaf tissues of rice (Oryza sativa L.).</title>
        <authorList>
            <person name="Lee Y."/>
            <person name="Hwangbo K."/>
            <person name="Chung H."/>
            <person name="Yoo J."/>
            <person name="Kim K.Y."/>
            <person name="Sa T.M."/>
            <person name="Um Y."/>
            <person name="Madhaiyan M."/>
        </authorList>
    </citation>
    <scope>NUCLEOTIDE SEQUENCE [LARGE SCALE GENOMIC DNA]</scope>
    <source>
        <strain evidence="1 3">CBMB27</strain>
    </source>
</reference>